<keyword evidence="3" id="KW-1185">Reference proteome</keyword>
<dbReference type="Proteomes" id="UP001084650">
    <property type="component" value="Unassembled WGS sequence"/>
</dbReference>
<organism evidence="2 3">
    <name type="scientific">Mycolicibacterium iranicum</name>
    <name type="common">Mycobacterium iranicum</name>
    <dbReference type="NCBI Taxonomy" id="912594"/>
    <lineage>
        <taxon>Bacteria</taxon>
        <taxon>Bacillati</taxon>
        <taxon>Actinomycetota</taxon>
        <taxon>Actinomycetes</taxon>
        <taxon>Mycobacteriales</taxon>
        <taxon>Mycobacteriaceae</taxon>
        <taxon>Mycolicibacterium</taxon>
    </lineage>
</organism>
<evidence type="ECO:0000256" key="1">
    <source>
        <dbReference type="SAM" id="MobiDB-lite"/>
    </source>
</evidence>
<reference evidence="2" key="1">
    <citation type="submission" date="2022-12" db="EMBL/GenBank/DDBJ databases">
        <title>Whole genome sequence of Mycolicibacterium iranicum strain SBH312.</title>
        <authorList>
            <person name="Jani J."/>
            <person name="Arifin Mustapha Z."/>
            <person name="Ahmed K."/>
            <person name="Kai Ling C."/>
        </authorList>
    </citation>
    <scope>NUCLEOTIDE SEQUENCE</scope>
    <source>
        <strain evidence="2">SBH312</strain>
    </source>
</reference>
<dbReference type="RefSeq" id="WP_268788090.1">
    <property type="nucleotide sequence ID" value="NZ_JAPQYE010000029.1"/>
</dbReference>
<comment type="caution">
    <text evidence="2">The sequence shown here is derived from an EMBL/GenBank/DDBJ whole genome shotgun (WGS) entry which is preliminary data.</text>
</comment>
<feature type="compositionally biased region" description="Acidic residues" evidence="1">
    <location>
        <begin position="147"/>
        <end position="156"/>
    </location>
</feature>
<proteinExistence type="predicted"/>
<evidence type="ECO:0000313" key="3">
    <source>
        <dbReference type="Proteomes" id="UP001084650"/>
    </source>
</evidence>
<protein>
    <submittedName>
        <fullName evidence="2">Uncharacterized protein</fullName>
    </submittedName>
</protein>
<feature type="compositionally biased region" description="Basic residues" evidence="1">
    <location>
        <begin position="134"/>
        <end position="143"/>
    </location>
</feature>
<feature type="region of interest" description="Disordered" evidence="1">
    <location>
        <begin position="134"/>
        <end position="156"/>
    </location>
</feature>
<name>A0ABT4HQ74_MYCIR</name>
<accession>A0ABT4HQ74</accession>
<evidence type="ECO:0000313" key="2">
    <source>
        <dbReference type="EMBL" id="MCZ0732382.1"/>
    </source>
</evidence>
<gene>
    <name evidence="2" type="ORF">OY187_30475</name>
</gene>
<dbReference type="EMBL" id="JAPQYE010000029">
    <property type="protein sequence ID" value="MCZ0732382.1"/>
    <property type="molecule type" value="Genomic_DNA"/>
</dbReference>
<sequence>MHADPEPREMGNSEMLRIAVMRAVIELYRAELLVAAGFFESGEDPDLLLYRVVLEAERRHARDHGLDRRALVLDKEFREVLVDSSSDFLVDDEEAADELIEAIVAEAERRWVCQIIGVEVFDVEGDDEIVRRRPRRRRPRRRCGRDSDEEGSTSDG</sequence>